<dbReference type="AlphaFoldDB" id="A0A1H2VTH9"/>
<dbReference type="Pfam" id="PF07835">
    <property type="entry name" value="COX4_pro_2"/>
    <property type="match status" value="1"/>
</dbReference>
<sequence length="50" mass="5563">MADNHDAPHFEPGKMDIKEQEKTFEGFLRVITIGSVLSIATLIFMALVNS</sequence>
<keyword evidence="1" id="KW-0812">Transmembrane</keyword>
<gene>
    <name evidence="3" type="ORF">SAMN05444336_102171</name>
</gene>
<feature type="domain" description="Cytochrome c oxidase subunit IV bacterial aa3 type" evidence="2">
    <location>
        <begin position="14"/>
        <end position="49"/>
    </location>
</feature>
<dbReference type="EMBL" id="FNMZ01000002">
    <property type="protein sequence ID" value="SDW71732.1"/>
    <property type="molecule type" value="Genomic_DNA"/>
</dbReference>
<name>A0A1H2VTH9_9RHOB</name>
<evidence type="ECO:0000313" key="4">
    <source>
        <dbReference type="Proteomes" id="UP000199118"/>
    </source>
</evidence>
<evidence type="ECO:0000256" key="1">
    <source>
        <dbReference type="SAM" id="Phobius"/>
    </source>
</evidence>
<feature type="transmembrane region" description="Helical" evidence="1">
    <location>
        <begin position="27"/>
        <end position="48"/>
    </location>
</feature>
<dbReference type="Gene3D" id="1.20.5.160">
    <property type="entry name" value="Bacterial aa3 type cytochrome c oxidase subunit IV"/>
    <property type="match status" value="1"/>
</dbReference>
<dbReference type="Proteomes" id="UP000199118">
    <property type="component" value="Unassembled WGS sequence"/>
</dbReference>
<dbReference type="InterPro" id="IPR012422">
    <property type="entry name" value="Cyt_c_oxidase_su4_bac-aa3"/>
</dbReference>
<accession>A0A1H2VTH9</accession>
<organism evidence="3 4">
    <name type="scientific">Albimonas donghaensis</name>
    <dbReference type="NCBI Taxonomy" id="356660"/>
    <lineage>
        <taxon>Bacteria</taxon>
        <taxon>Pseudomonadati</taxon>
        <taxon>Pseudomonadota</taxon>
        <taxon>Alphaproteobacteria</taxon>
        <taxon>Rhodobacterales</taxon>
        <taxon>Paracoccaceae</taxon>
        <taxon>Albimonas</taxon>
    </lineage>
</organism>
<protein>
    <submittedName>
        <fullName evidence="3">Aa3 type cytochrome c oxidase subunit IV</fullName>
    </submittedName>
</protein>
<dbReference type="SUPFAM" id="SSF81469">
    <property type="entry name" value="Bacterial aa3 type cytochrome c oxidase subunit IV"/>
    <property type="match status" value="1"/>
</dbReference>
<keyword evidence="4" id="KW-1185">Reference proteome</keyword>
<keyword evidence="1" id="KW-1133">Transmembrane helix</keyword>
<dbReference type="InterPro" id="IPR036596">
    <property type="entry name" value="Cyt-C_aa3_sf"/>
</dbReference>
<dbReference type="RefSeq" id="WP_092680447.1">
    <property type="nucleotide sequence ID" value="NZ_FNMZ01000002.1"/>
</dbReference>
<keyword evidence="1" id="KW-0472">Membrane</keyword>
<evidence type="ECO:0000259" key="2">
    <source>
        <dbReference type="Pfam" id="PF07835"/>
    </source>
</evidence>
<evidence type="ECO:0000313" key="3">
    <source>
        <dbReference type="EMBL" id="SDW71732.1"/>
    </source>
</evidence>
<proteinExistence type="predicted"/>
<reference evidence="3 4" key="1">
    <citation type="submission" date="2016-10" db="EMBL/GenBank/DDBJ databases">
        <authorList>
            <person name="de Groot N.N."/>
        </authorList>
    </citation>
    <scope>NUCLEOTIDE SEQUENCE [LARGE SCALE GENOMIC DNA]</scope>
    <source>
        <strain evidence="3 4">DSM 17890</strain>
    </source>
</reference>
<dbReference type="STRING" id="356660.SAMN05444336_102171"/>
<dbReference type="OrthoDB" id="7691500at2"/>